<dbReference type="RefSeq" id="WP_265133579.1">
    <property type="nucleotide sequence ID" value="NZ_FXTX01000001.1"/>
</dbReference>
<reference evidence="1" key="1">
    <citation type="submission" date="2017-05" db="EMBL/GenBank/DDBJ databases">
        <authorList>
            <person name="Varghese N."/>
            <person name="Submissions S."/>
        </authorList>
    </citation>
    <scope>NUCLEOTIDE SEQUENCE</scope>
    <source>
        <strain evidence="1">DSM 18763</strain>
    </source>
</reference>
<keyword evidence="2" id="KW-1185">Reference proteome</keyword>
<accession>A0AA46ACR2</accession>
<dbReference type="EMBL" id="FXTX01000001">
    <property type="protein sequence ID" value="SMP00556.1"/>
    <property type="molecule type" value="Genomic_DNA"/>
</dbReference>
<evidence type="ECO:0000313" key="2">
    <source>
        <dbReference type="Proteomes" id="UP001157947"/>
    </source>
</evidence>
<proteinExistence type="predicted"/>
<dbReference type="AlphaFoldDB" id="A0AA46ACR2"/>
<dbReference type="Proteomes" id="UP001157947">
    <property type="component" value="Unassembled WGS sequence"/>
</dbReference>
<comment type="caution">
    <text evidence="1">The sequence shown here is derived from an EMBL/GenBank/DDBJ whole genome shotgun (WGS) entry which is preliminary data.</text>
</comment>
<evidence type="ECO:0000313" key="1">
    <source>
        <dbReference type="EMBL" id="SMP00556.1"/>
    </source>
</evidence>
<protein>
    <submittedName>
        <fullName evidence="1">Uncharacterized protein</fullName>
    </submittedName>
</protein>
<name>A0AA46ACR2_9AQUI</name>
<gene>
    <name evidence="1" type="ORF">SAMN06264868_101126</name>
</gene>
<organism evidence="1 2">
    <name type="scientific">Venenivibrio stagnispumantis</name>
    <dbReference type="NCBI Taxonomy" id="407998"/>
    <lineage>
        <taxon>Bacteria</taxon>
        <taxon>Pseudomonadati</taxon>
        <taxon>Aquificota</taxon>
        <taxon>Aquificia</taxon>
        <taxon>Aquificales</taxon>
        <taxon>Hydrogenothermaceae</taxon>
        <taxon>Venenivibrio</taxon>
    </lineage>
</organism>
<sequence>MKLKLNKKRYYSLIEKNYLENILDSLNLEKNDYIKLISGFIIVGIFYFSSNKIYDLIKDRLIPSSNLDITKYETIINIKPFKEISFNYERFIKMVDIKPAEQKEINLPPLTDLKKPNTGFVEKKLEAIYIAEDSKFVIINGKIMKEGDKYMDFKVIKIMKDRVLIEQNGETKWLNLID</sequence>